<keyword evidence="11" id="KW-0539">Nucleus</keyword>
<comment type="similarity">
    <text evidence="12">Belongs to the snail C2H2-type zinc-finger protein family.</text>
</comment>
<dbReference type="GO" id="GO:0001755">
    <property type="term" value="P:neural crest cell migration"/>
    <property type="evidence" value="ECO:0007669"/>
    <property type="project" value="UniProtKB-ARBA"/>
</dbReference>
<keyword evidence="4" id="KW-0479">Metal-binding</keyword>
<dbReference type="Gene3D" id="3.30.160.60">
    <property type="entry name" value="Classic Zinc Finger"/>
    <property type="match status" value="3"/>
</dbReference>
<dbReference type="Proteomes" id="UP000515159">
    <property type="component" value="Chromosome 4"/>
</dbReference>
<dbReference type="InParanoid" id="A0A6P8RDP5"/>
<proteinExistence type="inferred from homology"/>
<dbReference type="FunFam" id="3.30.160.60:FF:000860">
    <property type="entry name" value="zinc finger protein SNAI2"/>
    <property type="match status" value="1"/>
</dbReference>
<dbReference type="GO" id="GO:0008270">
    <property type="term" value="F:zinc ion binding"/>
    <property type="evidence" value="ECO:0007669"/>
    <property type="project" value="UniProtKB-KW"/>
</dbReference>
<feature type="domain" description="C2H2-type" evidence="17">
    <location>
        <begin position="247"/>
        <end position="268"/>
    </location>
</feature>
<dbReference type="PANTHER" id="PTHR24388:SF42">
    <property type="entry name" value="ZINC FINGER PROTEIN SNAI2"/>
    <property type="match status" value="1"/>
</dbReference>
<feature type="domain" description="C2H2-type" evidence="17">
    <location>
        <begin position="219"/>
        <end position="246"/>
    </location>
</feature>
<feature type="domain" description="C2H2-type" evidence="17">
    <location>
        <begin position="191"/>
        <end position="218"/>
    </location>
</feature>
<dbReference type="AlphaFoldDB" id="A0A6P8RDP5"/>
<dbReference type="GO" id="GO:0014036">
    <property type="term" value="P:neural crest cell fate specification"/>
    <property type="evidence" value="ECO:0007669"/>
    <property type="project" value="UniProtKB-ARBA"/>
</dbReference>
<dbReference type="RefSeq" id="XP_033798651.1">
    <property type="nucleotide sequence ID" value="XM_033942760.1"/>
</dbReference>
<evidence type="ECO:0000256" key="7">
    <source>
        <dbReference type="ARBA" id="ARBA00022833"/>
    </source>
</evidence>
<dbReference type="FunCoup" id="A0A6P8RDP5">
    <property type="interactions" value="10"/>
</dbReference>
<evidence type="ECO:0000256" key="16">
    <source>
        <dbReference type="SAM" id="MobiDB-lite"/>
    </source>
</evidence>
<comment type="subcellular location">
    <subcellularLocation>
        <location evidence="1">Nucleus</location>
    </subcellularLocation>
</comment>
<keyword evidence="8" id="KW-0805">Transcription regulation</keyword>
<keyword evidence="5" id="KW-0677">Repeat</keyword>
<keyword evidence="18" id="KW-1185">Reference proteome</keyword>
<evidence type="ECO:0000313" key="19">
    <source>
        <dbReference type="RefSeq" id="XP_033798651.1"/>
    </source>
</evidence>
<feature type="region of interest" description="Disordered" evidence="16">
    <location>
        <begin position="1"/>
        <end position="22"/>
    </location>
</feature>
<dbReference type="FunFam" id="3.30.160.60:FF:000207">
    <property type="entry name" value="zinc finger protein SNAI2"/>
    <property type="match status" value="1"/>
</dbReference>
<evidence type="ECO:0000256" key="14">
    <source>
        <dbReference type="ARBA" id="ARBA00041994"/>
    </source>
</evidence>
<evidence type="ECO:0000256" key="1">
    <source>
        <dbReference type="ARBA" id="ARBA00004123"/>
    </source>
</evidence>
<evidence type="ECO:0000259" key="17">
    <source>
        <dbReference type="PROSITE" id="PS50157"/>
    </source>
</evidence>
<gene>
    <name evidence="19" type="primary">SNAI3</name>
</gene>
<dbReference type="KEGG" id="gsh:117359616"/>
<feature type="domain" description="C2H2-type" evidence="17">
    <location>
        <begin position="165"/>
        <end position="188"/>
    </location>
</feature>
<dbReference type="FunFam" id="3.30.160.60:FF:000942">
    <property type="entry name" value="Snail zinc finger protein"/>
    <property type="match status" value="1"/>
</dbReference>
<dbReference type="OrthoDB" id="5428132at2759"/>
<evidence type="ECO:0000256" key="6">
    <source>
        <dbReference type="ARBA" id="ARBA00022771"/>
    </source>
</evidence>
<keyword evidence="2" id="KW-0217">Developmental protein</keyword>
<evidence type="ECO:0000256" key="9">
    <source>
        <dbReference type="ARBA" id="ARBA00023125"/>
    </source>
</evidence>
<keyword evidence="6 15" id="KW-0863">Zinc-finger</keyword>
<dbReference type="GO" id="GO:0005634">
    <property type="term" value="C:nucleus"/>
    <property type="evidence" value="ECO:0007669"/>
    <property type="project" value="UniProtKB-SubCell"/>
</dbReference>
<dbReference type="SUPFAM" id="SSF57667">
    <property type="entry name" value="beta-beta-alpha zinc fingers"/>
    <property type="match status" value="3"/>
</dbReference>
<evidence type="ECO:0000256" key="10">
    <source>
        <dbReference type="ARBA" id="ARBA00023163"/>
    </source>
</evidence>
<evidence type="ECO:0000256" key="4">
    <source>
        <dbReference type="ARBA" id="ARBA00022723"/>
    </source>
</evidence>
<dbReference type="PANTHER" id="PTHR24388">
    <property type="entry name" value="ZINC FINGER PROTEIN"/>
    <property type="match status" value="1"/>
</dbReference>
<dbReference type="PROSITE" id="PS00028">
    <property type="entry name" value="ZINC_FINGER_C2H2_1"/>
    <property type="match status" value="3"/>
</dbReference>
<evidence type="ECO:0000256" key="5">
    <source>
        <dbReference type="ARBA" id="ARBA00022737"/>
    </source>
</evidence>
<evidence type="ECO:0000256" key="8">
    <source>
        <dbReference type="ARBA" id="ARBA00023015"/>
    </source>
</evidence>
<evidence type="ECO:0000256" key="15">
    <source>
        <dbReference type="PROSITE-ProRule" id="PRU00042"/>
    </source>
</evidence>
<dbReference type="GO" id="GO:0000981">
    <property type="term" value="F:DNA-binding transcription factor activity, RNA polymerase II-specific"/>
    <property type="evidence" value="ECO:0007669"/>
    <property type="project" value="TreeGrafter"/>
</dbReference>
<reference evidence="19" key="1">
    <citation type="submission" date="2025-08" db="UniProtKB">
        <authorList>
            <consortium name="RefSeq"/>
        </authorList>
    </citation>
    <scope>IDENTIFICATION</scope>
</reference>
<keyword evidence="9" id="KW-0238">DNA-binding</keyword>
<evidence type="ECO:0000256" key="13">
    <source>
        <dbReference type="ARBA" id="ARBA00041200"/>
    </source>
</evidence>
<evidence type="ECO:0000256" key="2">
    <source>
        <dbReference type="ARBA" id="ARBA00022473"/>
    </source>
</evidence>
<dbReference type="Pfam" id="PF00096">
    <property type="entry name" value="zf-C2H2"/>
    <property type="match status" value="3"/>
</dbReference>
<keyword evidence="10" id="KW-0804">Transcription</keyword>
<dbReference type="FunFam" id="3.30.160.60:FF:000085">
    <property type="entry name" value="Snail zinc finger protein"/>
    <property type="match status" value="1"/>
</dbReference>
<evidence type="ECO:0000256" key="12">
    <source>
        <dbReference type="ARBA" id="ARBA00037948"/>
    </source>
</evidence>
<dbReference type="InterPro" id="IPR036236">
    <property type="entry name" value="Znf_C2H2_sf"/>
</dbReference>
<organism evidence="18 19">
    <name type="scientific">Geotrypetes seraphini</name>
    <name type="common">Gaboon caecilian</name>
    <name type="synonym">Caecilia seraphini</name>
    <dbReference type="NCBI Taxonomy" id="260995"/>
    <lineage>
        <taxon>Eukaryota</taxon>
        <taxon>Metazoa</taxon>
        <taxon>Chordata</taxon>
        <taxon>Craniata</taxon>
        <taxon>Vertebrata</taxon>
        <taxon>Euteleostomi</taxon>
        <taxon>Amphibia</taxon>
        <taxon>Gymnophiona</taxon>
        <taxon>Geotrypetes</taxon>
    </lineage>
</organism>
<name>A0A6P8RDP5_GEOSA</name>
<dbReference type="InterPro" id="IPR013087">
    <property type="entry name" value="Znf_C2H2_type"/>
</dbReference>
<dbReference type="PROSITE" id="PS50157">
    <property type="entry name" value="ZINC_FINGER_C2H2_2"/>
    <property type="match status" value="4"/>
</dbReference>
<evidence type="ECO:0000256" key="11">
    <source>
        <dbReference type="ARBA" id="ARBA00023242"/>
    </source>
</evidence>
<keyword evidence="3" id="KW-0678">Repressor</keyword>
<feature type="region of interest" description="Disordered" evidence="16">
    <location>
        <begin position="75"/>
        <end position="95"/>
    </location>
</feature>
<dbReference type="InterPro" id="IPR050527">
    <property type="entry name" value="Snail/Krueppel_Znf"/>
</dbReference>
<dbReference type="SMART" id="SM00355">
    <property type="entry name" value="ZnF_C2H2"/>
    <property type="match status" value="4"/>
</dbReference>
<dbReference type="GeneID" id="117359616"/>
<evidence type="ECO:0000313" key="18">
    <source>
        <dbReference type="Proteomes" id="UP000515159"/>
    </source>
</evidence>
<protein>
    <recommendedName>
        <fullName evidence="13">Zinc finger protein SNAI2</fullName>
    </recommendedName>
    <alternativeName>
        <fullName evidence="14">Protein snail homolog 2</fullName>
    </alternativeName>
</protein>
<sequence length="274" mass="31142">MPRSFLVKKQARSPRIPNYGQLESQKEQSDLCQSCGDLVFPFIQREVPHSLQSDIPVFWERGTVLTQITLDSEIKGSPGLEESPLSKSPTAPLRESLNDLNLPAVPLPKKRGSQEEKNMPCLVQREVESGLVEPLRRFECFDCHNSYQAFSRLAQPQQLQSRKYFSCKHCEKEYVSLGALKMHIRTHTLPCVCKICGKAFSRPWLLQGHIRTHTGEKPFACSHCGRAFADRSNLRAHLQTHSDIKKYQCRGCCKTFSRVSLLSKHKEVSCCPLS</sequence>
<accession>A0A6P8RDP5</accession>
<dbReference type="GO" id="GO:0000978">
    <property type="term" value="F:RNA polymerase II cis-regulatory region sequence-specific DNA binding"/>
    <property type="evidence" value="ECO:0007669"/>
    <property type="project" value="TreeGrafter"/>
</dbReference>
<keyword evidence="7" id="KW-0862">Zinc</keyword>
<dbReference type="CTD" id="333929"/>
<evidence type="ECO:0000256" key="3">
    <source>
        <dbReference type="ARBA" id="ARBA00022491"/>
    </source>
</evidence>